<protein>
    <submittedName>
        <fullName evidence="1">Uncharacterized protein</fullName>
    </submittedName>
</protein>
<proteinExistence type="predicted"/>
<evidence type="ECO:0000313" key="1">
    <source>
        <dbReference type="EMBL" id="DAF51499.1"/>
    </source>
</evidence>
<name>A0A8S5SKZ5_9CAUD</name>
<sequence length="39" mass="4668">MVERPKCNKTMVDWARSPEQGCVKRLYKFDPSKLNRVKK</sequence>
<organism evidence="1">
    <name type="scientific">Siphoviridae sp. ctrCN24</name>
    <dbReference type="NCBI Taxonomy" id="2827953"/>
    <lineage>
        <taxon>Viruses</taxon>
        <taxon>Duplodnaviria</taxon>
        <taxon>Heunggongvirae</taxon>
        <taxon>Uroviricota</taxon>
        <taxon>Caudoviricetes</taxon>
    </lineage>
</organism>
<reference evidence="1" key="1">
    <citation type="journal article" date="2021" name="Proc. Natl. Acad. Sci. U.S.A.">
        <title>A Catalog of Tens of Thousands of Viruses from Human Metagenomes Reveals Hidden Associations with Chronic Diseases.</title>
        <authorList>
            <person name="Tisza M.J."/>
            <person name="Buck C.B."/>
        </authorList>
    </citation>
    <scope>NUCLEOTIDE SEQUENCE</scope>
    <source>
        <strain evidence="1">CtrCN24</strain>
    </source>
</reference>
<accession>A0A8S5SKZ5</accession>
<dbReference type="EMBL" id="BK032616">
    <property type="protein sequence ID" value="DAF51499.1"/>
    <property type="molecule type" value="Genomic_DNA"/>
</dbReference>